<proteinExistence type="predicted"/>
<dbReference type="Pfam" id="PF18029">
    <property type="entry name" value="Glyoxalase_6"/>
    <property type="match status" value="1"/>
</dbReference>
<dbReference type="Proteomes" id="UP001596972">
    <property type="component" value="Unassembled WGS sequence"/>
</dbReference>
<dbReference type="PANTHER" id="PTHR33993">
    <property type="entry name" value="GLYOXALASE-RELATED"/>
    <property type="match status" value="1"/>
</dbReference>
<dbReference type="RefSeq" id="WP_378296550.1">
    <property type="nucleotide sequence ID" value="NZ_JBHTJA010000005.1"/>
</dbReference>
<dbReference type="InterPro" id="IPR041581">
    <property type="entry name" value="Glyoxalase_6"/>
</dbReference>
<accession>A0ABW3EH67</accession>
<gene>
    <name evidence="2" type="ORF">ACFQ11_04685</name>
</gene>
<dbReference type="EMBL" id="JBHTJA010000005">
    <property type="protein sequence ID" value="MFD0899674.1"/>
    <property type="molecule type" value="Genomic_DNA"/>
</dbReference>
<dbReference type="Gene3D" id="3.10.180.10">
    <property type="entry name" value="2,3-Dihydroxybiphenyl 1,2-Dioxygenase, domain 1"/>
    <property type="match status" value="2"/>
</dbReference>
<feature type="domain" description="VOC" evidence="1">
    <location>
        <begin position="142"/>
        <end position="258"/>
    </location>
</feature>
<dbReference type="InterPro" id="IPR029068">
    <property type="entry name" value="Glyas_Bleomycin-R_OHBP_Dase"/>
</dbReference>
<keyword evidence="3" id="KW-1185">Reference proteome</keyword>
<dbReference type="InterPro" id="IPR004360">
    <property type="entry name" value="Glyas_Fos-R_dOase_dom"/>
</dbReference>
<organism evidence="2 3">
    <name type="scientific">Actinomadura sediminis</name>
    <dbReference type="NCBI Taxonomy" id="1038904"/>
    <lineage>
        <taxon>Bacteria</taxon>
        <taxon>Bacillati</taxon>
        <taxon>Actinomycetota</taxon>
        <taxon>Actinomycetes</taxon>
        <taxon>Streptosporangiales</taxon>
        <taxon>Thermomonosporaceae</taxon>
        <taxon>Actinomadura</taxon>
    </lineage>
</organism>
<dbReference type="PROSITE" id="PS51819">
    <property type="entry name" value="VOC"/>
    <property type="match status" value="2"/>
</dbReference>
<evidence type="ECO:0000313" key="3">
    <source>
        <dbReference type="Proteomes" id="UP001596972"/>
    </source>
</evidence>
<name>A0ABW3EH67_9ACTN</name>
<feature type="domain" description="VOC" evidence="1">
    <location>
        <begin position="11"/>
        <end position="128"/>
    </location>
</feature>
<dbReference type="CDD" id="cd07247">
    <property type="entry name" value="SgaA_N_like"/>
    <property type="match status" value="2"/>
</dbReference>
<evidence type="ECO:0000313" key="2">
    <source>
        <dbReference type="EMBL" id="MFD0899674.1"/>
    </source>
</evidence>
<sequence length="264" mass="29072">MPRVTGHEAGAPCWLDLASPDPEASKRFYRELFGWSSYTMALDAFGDYEIFTLGGTQGPRVAGLSALADGAQPPSWTVYFRVDDVDDTARAARAAGGRELFAPMAGLGIGRAAMYADLEGADFALWQPTELAGMEIVREPGAMCWVELASRDIEGARRFYGEVFGWRPVEHRIYRAAPYTAWEVGGRPVGGMVFMDEHWPPHWGAHWIPYFWVEDCDATAWKATDLGARMAIPPTDIRPGRFATILDPTGARLAMITLAPDLRG</sequence>
<reference evidence="3" key="1">
    <citation type="journal article" date="2019" name="Int. J. Syst. Evol. Microbiol.">
        <title>The Global Catalogue of Microorganisms (GCM) 10K type strain sequencing project: providing services to taxonomists for standard genome sequencing and annotation.</title>
        <authorList>
            <consortium name="The Broad Institute Genomics Platform"/>
            <consortium name="The Broad Institute Genome Sequencing Center for Infectious Disease"/>
            <person name="Wu L."/>
            <person name="Ma J."/>
        </authorList>
    </citation>
    <scope>NUCLEOTIDE SEQUENCE [LARGE SCALE GENOMIC DNA]</scope>
    <source>
        <strain evidence="3">JCM 31202</strain>
    </source>
</reference>
<dbReference type="InterPro" id="IPR037523">
    <property type="entry name" value="VOC_core"/>
</dbReference>
<protein>
    <submittedName>
        <fullName evidence="2">VOC family protein</fullName>
    </submittedName>
</protein>
<dbReference type="Pfam" id="PF00903">
    <property type="entry name" value="Glyoxalase"/>
    <property type="match status" value="1"/>
</dbReference>
<dbReference type="SUPFAM" id="SSF54593">
    <property type="entry name" value="Glyoxalase/Bleomycin resistance protein/Dihydroxybiphenyl dioxygenase"/>
    <property type="match status" value="2"/>
</dbReference>
<dbReference type="PANTHER" id="PTHR33993:SF14">
    <property type="entry name" value="GB|AAF24581.1"/>
    <property type="match status" value="1"/>
</dbReference>
<dbReference type="InterPro" id="IPR052164">
    <property type="entry name" value="Anthracycline_SecMetBiosynth"/>
</dbReference>
<comment type="caution">
    <text evidence="2">The sequence shown here is derived from an EMBL/GenBank/DDBJ whole genome shotgun (WGS) entry which is preliminary data.</text>
</comment>
<evidence type="ECO:0000259" key="1">
    <source>
        <dbReference type="PROSITE" id="PS51819"/>
    </source>
</evidence>